<reference evidence="2 3" key="1">
    <citation type="submission" date="2018-09" db="EMBL/GenBank/DDBJ databases">
        <title>Genome comparison of Alicycliphilus sp. BQ1, a polyurethanolytic bacterium, with its closest phylogenetic relatives Alicycliphilus denitrificans BC and K601, unable to attack polyurethane.</title>
        <authorList>
            <person name="Loza-Tavera H."/>
            <person name="Lozano L."/>
            <person name="Cevallos M."/>
            <person name="Maya-Lucas O."/>
            <person name="Garcia-Mena J."/>
            <person name="Hernandez J."/>
        </authorList>
    </citation>
    <scope>NUCLEOTIDE SEQUENCE [LARGE SCALE GENOMIC DNA]</scope>
    <source>
        <strain evidence="2 3">BQ1</strain>
    </source>
</reference>
<dbReference type="Proteomes" id="UP000216225">
    <property type="component" value="Unassembled WGS sequence"/>
</dbReference>
<evidence type="ECO:0008006" key="4">
    <source>
        <dbReference type="Google" id="ProtNLM"/>
    </source>
</evidence>
<sequence>MNAFLRTSCAVTVAAATALLLSACGGGNDDDPTPSDQLGVLTVTGATVEGLNGIYGDGNVNLTDVDKKNPIGSYPEVCTFRFDGVNRVGGSGQAFGDIRYRPDASVVYEAFFTFLDHEFRADDWSDVAVVRDTDRVRLVNKTLVATDGSGARVTVSGVVPMRPNRPSGC</sequence>
<dbReference type="EMBL" id="NKDB02000007">
    <property type="protein sequence ID" value="RKJ93975.1"/>
    <property type="molecule type" value="Genomic_DNA"/>
</dbReference>
<proteinExistence type="predicted"/>
<evidence type="ECO:0000313" key="2">
    <source>
        <dbReference type="EMBL" id="RKJ93975.1"/>
    </source>
</evidence>
<evidence type="ECO:0000313" key="3">
    <source>
        <dbReference type="Proteomes" id="UP000216225"/>
    </source>
</evidence>
<keyword evidence="1" id="KW-0732">Signal</keyword>
<feature type="chain" id="PRO_5019277149" description="Lipoprotein" evidence="1">
    <location>
        <begin position="30"/>
        <end position="169"/>
    </location>
</feature>
<dbReference type="RefSeq" id="WP_094439077.1">
    <property type="nucleotide sequence ID" value="NZ_NKDB02000007.1"/>
</dbReference>
<dbReference type="PROSITE" id="PS51257">
    <property type="entry name" value="PROKAR_LIPOPROTEIN"/>
    <property type="match status" value="1"/>
</dbReference>
<gene>
    <name evidence="2" type="ORF">CE154_021480</name>
</gene>
<organism evidence="2 3">
    <name type="scientific">Alicycliphilus denitrificans</name>
    <dbReference type="NCBI Taxonomy" id="179636"/>
    <lineage>
        <taxon>Bacteria</taxon>
        <taxon>Pseudomonadati</taxon>
        <taxon>Pseudomonadota</taxon>
        <taxon>Betaproteobacteria</taxon>
        <taxon>Burkholderiales</taxon>
        <taxon>Comamonadaceae</taxon>
        <taxon>Alicycliphilus</taxon>
    </lineage>
</organism>
<evidence type="ECO:0000256" key="1">
    <source>
        <dbReference type="SAM" id="SignalP"/>
    </source>
</evidence>
<comment type="caution">
    <text evidence="2">The sequence shown here is derived from an EMBL/GenBank/DDBJ whole genome shotgun (WGS) entry which is preliminary data.</text>
</comment>
<accession>A0A420K743</accession>
<name>A0A420K743_9BURK</name>
<feature type="signal peptide" evidence="1">
    <location>
        <begin position="1"/>
        <end position="29"/>
    </location>
</feature>
<protein>
    <recommendedName>
        <fullName evidence="4">Lipoprotein</fullName>
    </recommendedName>
</protein>
<dbReference type="AlphaFoldDB" id="A0A420K743"/>